<reference evidence="1" key="1">
    <citation type="journal article" date="2021" name="Open Biol.">
        <title>Shared evolutionary footprints suggest mitochondrial oxidative damage underlies multiple complex I losses in fungi.</title>
        <authorList>
            <person name="Schikora-Tamarit M.A."/>
            <person name="Marcet-Houben M."/>
            <person name="Nosek J."/>
            <person name="Gabaldon T."/>
        </authorList>
    </citation>
    <scope>NUCLEOTIDE SEQUENCE</scope>
    <source>
        <strain evidence="1">CBS6075</strain>
    </source>
</reference>
<gene>
    <name evidence="1" type="ORF">OGAPHI_002782</name>
</gene>
<dbReference type="EMBL" id="JAEUBE010000183">
    <property type="protein sequence ID" value="KAH3667133.1"/>
    <property type="molecule type" value="Genomic_DNA"/>
</dbReference>
<proteinExistence type="predicted"/>
<name>A0A9P8P7C9_9ASCO</name>
<dbReference type="OrthoDB" id="5598607at2759"/>
<keyword evidence="2" id="KW-1185">Reference proteome</keyword>
<reference evidence="1" key="2">
    <citation type="submission" date="2021-01" db="EMBL/GenBank/DDBJ databases">
        <authorList>
            <person name="Schikora-Tamarit M.A."/>
        </authorList>
    </citation>
    <scope>NUCLEOTIDE SEQUENCE</scope>
    <source>
        <strain evidence="1">CBS6075</strain>
    </source>
</reference>
<comment type="caution">
    <text evidence="1">The sequence shown here is derived from an EMBL/GenBank/DDBJ whole genome shotgun (WGS) entry which is preliminary data.</text>
</comment>
<accession>A0A9P8P7C9</accession>
<sequence length="421" mass="47446">MASLMVRNDPLLVRRQQLALLLQTGNHTLNGLFKVVNVHKRLAVTRSNQRSLVTAVGDVCSGKSRRHRGQSSLQILKINIVLQLQTAQMNSKDLLTARKLRVVQVDLSVESSWSQQSRVQNVCSVCTGQNNNVVRRGKSIHLDQQLVQRVFSLVVATGSTALGTRLSNGVDLVHENDRRCVFSCSLEQLPNSGSTNTNKHLHKLRARNTVERNTGLSSSRLGQHRLTSSWGTGQNGSSWDLGSQTLVLLWALQKLDKLHDLLLGLVASSHVVEFDLDALFRIESLELLGVVAKQSVSKSLRTTQQLSRRPNNESKQQQRWQDVVECFEKRSVLNIHHRKSQILRNVVFFLCMFQLLLKILHRTNCEVVLGSRIMNRLVLPQLVHDHTNKVVVHHNQFLNIPLVQQRGAEILPRDLSLVGLE</sequence>
<dbReference type="RefSeq" id="XP_046061945.1">
    <property type="nucleotide sequence ID" value="XM_046203689.1"/>
</dbReference>
<dbReference type="GeneID" id="70234749"/>
<dbReference type="AlphaFoldDB" id="A0A9P8P7C9"/>
<dbReference type="Proteomes" id="UP000769157">
    <property type="component" value="Unassembled WGS sequence"/>
</dbReference>
<evidence type="ECO:0000313" key="1">
    <source>
        <dbReference type="EMBL" id="KAH3667133.1"/>
    </source>
</evidence>
<protein>
    <submittedName>
        <fullName evidence="1">Uncharacterized protein</fullName>
    </submittedName>
</protein>
<evidence type="ECO:0000313" key="2">
    <source>
        <dbReference type="Proteomes" id="UP000769157"/>
    </source>
</evidence>
<organism evidence="1 2">
    <name type="scientific">Ogataea philodendri</name>
    <dbReference type="NCBI Taxonomy" id="1378263"/>
    <lineage>
        <taxon>Eukaryota</taxon>
        <taxon>Fungi</taxon>
        <taxon>Dikarya</taxon>
        <taxon>Ascomycota</taxon>
        <taxon>Saccharomycotina</taxon>
        <taxon>Pichiomycetes</taxon>
        <taxon>Pichiales</taxon>
        <taxon>Pichiaceae</taxon>
        <taxon>Ogataea</taxon>
    </lineage>
</organism>